<evidence type="ECO:0000259" key="2">
    <source>
        <dbReference type="Pfam" id="PF03781"/>
    </source>
</evidence>
<gene>
    <name evidence="3" type="ordered locus">SVEN_6758</name>
</gene>
<dbReference type="PATRIC" id="fig|953739.5.peg.1976"/>
<dbReference type="PANTHER" id="PTHR23150">
    <property type="entry name" value="SULFATASE MODIFYING FACTOR 1, 2"/>
    <property type="match status" value="1"/>
</dbReference>
<dbReference type="eggNOG" id="COG1262">
    <property type="taxonomic scope" value="Bacteria"/>
</dbReference>
<organism evidence="3 4">
    <name type="scientific">Streptomyces venezuelae (strain ATCC 10712 / CBS 650.69 / DSM 40230 / JCM 4526 / NBRC 13096 / PD 04745)</name>
    <dbReference type="NCBI Taxonomy" id="953739"/>
    <lineage>
        <taxon>Bacteria</taxon>
        <taxon>Bacillati</taxon>
        <taxon>Actinomycetota</taxon>
        <taxon>Actinomycetes</taxon>
        <taxon>Kitasatosporales</taxon>
        <taxon>Streptomycetaceae</taxon>
        <taxon>Streptomyces</taxon>
    </lineage>
</organism>
<dbReference type="InterPro" id="IPR051043">
    <property type="entry name" value="Sulfatase_Mod_Factor_Kinase"/>
</dbReference>
<dbReference type="InterPro" id="IPR042095">
    <property type="entry name" value="SUMF_sf"/>
</dbReference>
<dbReference type="KEGG" id="sve:SVEN_6758"/>
<dbReference type="HOGENOM" id="CLU_012431_4_2_11"/>
<proteinExistence type="predicted"/>
<accession>F2RHV0</accession>
<feature type="compositionally biased region" description="Basic residues" evidence="1">
    <location>
        <begin position="1"/>
        <end position="32"/>
    </location>
</feature>
<feature type="domain" description="Sulfatase-modifying factor enzyme-like" evidence="2">
    <location>
        <begin position="126"/>
        <end position="387"/>
    </location>
</feature>
<dbReference type="STRING" id="953739.SVEN_6758"/>
<keyword evidence="4" id="KW-1185">Reference proteome</keyword>
<dbReference type="Proteomes" id="UP000006854">
    <property type="component" value="Chromosome"/>
</dbReference>
<name>F2RHV0_STRVP</name>
<evidence type="ECO:0000313" key="4">
    <source>
        <dbReference type="Proteomes" id="UP000006854"/>
    </source>
</evidence>
<feature type="region of interest" description="Disordered" evidence="1">
    <location>
        <begin position="372"/>
        <end position="395"/>
    </location>
</feature>
<dbReference type="PANTHER" id="PTHR23150:SF19">
    <property type="entry name" value="FORMYLGLYCINE-GENERATING ENZYME"/>
    <property type="match status" value="1"/>
</dbReference>
<dbReference type="EMBL" id="FR845719">
    <property type="protein sequence ID" value="CCA60044.1"/>
    <property type="molecule type" value="Genomic_DNA"/>
</dbReference>
<evidence type="ECO:0000256" key="1">
    <source>
        <dbReference type="SAM" id="MobiDB-lite"/>
    </source>
</evidence>
<dbReference type="SUPFAM" id="SSF56436">
    <property type="entry name" value="C-type lectin-like"/>
    <property type="match status" value="1"/>
</dbReference>
<dbReference type="AlphaFoldDB" id="F2RHV0"/>
<evidence type="ECO:0000313" key="3">
    <source>
        <dbReference type="EMBL" id="CCA60044.1"/>
    </source>
</evidence>
<dbReference type="GO" id="GO:0120147">
    <property type="term" value="F:formylglycine-generating oxidase activity"/>
    <property type="evidence" value="ECO:0007669"/>
    <property type="project" value="TreeGrafter"/>
</dbReference>
<feature type="compositionally biased region" description="Polar residues" evidence="1">
    <location>
        <begin position="372"/>
        <end position="381"/>
    </location>
</feature>
<feature type="region of interest" description="Disordered" evidence="1">
    <location>
        <begin position="1"/>
        <end position="67"/>
    </location>
</feature>
<sequence>MIVARNRRRGPRHRRLLPGHHGRRVRGRRASHGRAEFRISHAVHGPASPPPLASGHRDGDGSVSGTGQVRFRAYDDLAGDPTHTDGASMPSCCTPGHGDAHATTVALALAPAPRGHVADPERAARRLIDLPGGRFLMGTDDPEGFPADGEGPVREAEVGPFRIAPTTVTNAQFAAFVEATGHVTEAEHFGFSFVFGGFLSDEVAAASPSVAAVPWWRAVTGATWRHPEGAGSSLATRQDHPVVHVSWNDAQAYCAWSGTRLPTEAEWEYAARGGLEQRRYPWGDDLAPDGRHMCNIWRGDFPTLNTAEDGWAGTAPAKSFRPNGFGLYNAVGNVWEWCADRFARDTGRVMRGGSYLCHDSYCNRYRVAARSSNTPDSSTGNIGFRVAADGTTPGP</sequence>
<dbReference type="InterPro" id="IPR005532">
    <property type="entry name" value="SUMF_dom"/>
</dbReference>
<protein>
    <submittedName>
        <fullName evidence="3">Sulfatase modifying factor 1</fullName>
    </submittedName>
</protein>
<dbReference type="InterPro" id="IPR016187">
    <property type="entry name" value="CTDL_fold"/>
</dbReference>
<dbReference type="Gene3D" id="3.90.1580.10">
    <property type="entry name" value="paralog of FGE (formylglycine-generating enzyme)"/>
    <property type="match status" value="1"/>
</dbReference>
<reference evidence="3 4" key="1">
    <citation type="journal article" date="2011" name="BMC Genomics">
        <title>Genome-wide analysis of the role of GlnR in Streptomyces venezuelae provides new insights into global nitrogen regulation in actinomycetes.</title>
        <authorList>
            <person name="Pullan S.T."/>
            <person name="Bibb M.J."/>
            <person name="Merrick M."/>
        </authorList>
    </citation>
    <scope>NUCLEOTIDE SEQUENCE [LARGE SCALE GENOMIC DNA]</scope>
    <source>
        <strain evidence="4">ATCC 10712 / CBS 650.69 / DSM 40230 / JCM 4526 / NBRC 13096 / PD 04745</strain>
    </source>
</reference>
<dbReference type="Pfam" id="PF03781">
    <property type="entry name" value="FGE-sulfatase"/>
    <property type="match status" value="1"/>
</dbReference>